<dbReference type="AlphaFoldDB" id="A0A730WH41"/>
<feature type="transmembrane region" description="Helical" evidence="1">
    <location>
        <begin position="7"/>
        <end position="34"/>
    </location>
</feature>
<feature type="transmembrane region" description="Helical" evidence="1">
    <location>
        <begin position="54"/>
        <end position="72"/>
    </location>
</feature>
<organism evidence="2">
    <name type="scientific">Salmonella enterica subsp. houtenae serovar 1,40:z4,z32:-</name>
    <dbReference type="NCBI Taxonomy" id="1967604"/>
    <lineage>
        <taxon>Bacteria</taxon>
        <taxon>Pseudomonadati</taxon>
        <taxon>Pseudomonadota</taxon>
        <taxon>Gammaproteobacteria</taxon>
        <taxon>Enterobacterales</taxon>
        <taxon>Enterobacteriaceae</taxon>
        <taxon>Salmonella</taxon>
    </lineage>
</organism>
<accession>A0A730WH41</accession>
<keyword evidence="1" id="KW-0812">Transmembrane</keyword>
<name>A0A730WH41_SALHO</name>
<evidence type="ECO:0000256" key="1">
    <source>
        <dbReference type="SAM" id="Phobius"/>
    </source>
</evidence>
<dbReference type="EMBL" id="DAARWD010000024">
    <property type="protein sequence ID" value="HAE4190994.1"/>
    <property type="molecule type" value="Genomic_DNA"/>
</dbReference>
<sequence length="80" mass="9103">MSAKKFNFFLVSIIKCCIIFIAALYLALLGVSVFNCFRKGVFNFDFYGCFMFSLKKGGVFGLIYGVGSWAMWKAKKIEEK</sequence>
<comment type="caution">
    <text evidence="2">The sequence shown here is derived from an EMBL/GenBank/DDBJ whole genome shotgun (WGS) entry which is preliminary data.</text>
</comment>
<reference evidence="2" key="1">
    <citation type="journal article" date="2018" name="Genome Biol.">
        <title>SKESA: strategic k-mer extension for scrupulous assemblies.</title>
        <authorList>
            <person name="Souvorov A."/>
            <person name="Agarwala R."/>
            <person name="Lipman D.J."/>
        </authorList>
    </citation>
    <scope>NUCLEOTIDE SEQUENCE</scope>
    <source>
        <strain evidence="2">23-88</strain>
    </source>
</reference>
<proteinExistence type="predicted"/>
<gene>
    <name evidence="2" type="ORF">GND90_004037</name>
</gene>
<evidence type="ECO:0000313" key="2">
    <source>
        <dbReference type="EMBL" id="HAE4190994.1"/>
    </source>
</evidence>
<reference evidence="2" key="2">
    <citation type="submission" date="2018-07" db="EMBL/GenBank/DDBJ databases">
        <authorList>
            <consortium name="NCBI Pathogen Detection Project"/>
        </authorList>
    </citation>
    <scope>NUCLEOTIDE SEQUENCE</scope>
    <source>
        <strain evidence="2">23-88</strain>
    </source>
</reference>
<keyword evidence="1" id="KW-0472">Membrane</keyword>
<keyword evidence="1" id="KW-1133">Transmembrane helix</keyword>
<protein>
    <submittedName>
        <fullName evidence="2">Uncharacterized protein</fullName>
    </submittedName>
</protein>